<keyword evidence="1" id="KW-0472">Membrane</keyword>
<dbReference type="OrthoDB" id="3558063at2759"/>
<feature type="transmembrane region" description="Helical" evidence="1">
    <location>
        <begin position="79"/>
        <end position="101"/>
    </location>
</feature>
<evidence type="ECO:0000313" key="3">
    <source>
        <dbReference type="Proteomes" id="UP000235672"/>
    </source>
</evidence>
<accession>A0A2J6QKD8</accession>
<gene>
    <name evidence="2" type="ORF">NA56DRAFT_685053</name>
</gene>
<reference evidence="2 3" key="1">
    <citation type="submission" date="2016-05" db="EMBL/GenBank/DDBJ databases">
        <title>A degradative enzymes factory behind the ericoid mycorrhizal symbiosis.</title>
        <authorList>
            <consortium name="DOE Joint Genome Institute"/>
            <person name="Martino E."/>
            <person name="Morin E."/>
            <person name="Grelet G."/>
            <person name="Kuo A."/>
            <person name="Kohler A."/>
            <person name="Daghino S."/>
            <person name="Barry K."/>
            <person name="Choi C."/>
            <person name="Cichocki N."/>
            <person name="Clum A."/>
            <person name="Copeland A."/>
            <person name="Hainaut M."/>
            <person name="Haridas S."/>
            <person name="Labutti K."/>
            <person name="Lindquist E."/>
            <person name="Lipzen A."/>
            <person name="Khouja H.-R."/>
            <person name="Murat C."/>
            <person name="Ohm R."/>
            <person name="Olson A."/>
            <person name="Spatafora J."/>
            <person name="Veneault-Fourrey C."/>
            <person name="Henrissat B."/>
            <person name="Grigoriev I."/>
            <person name="Martin F."/>
            <person name="Perotto S."/>
        </authorList>
    </citation>
    <scope>NUCLEOTIDE SEQUENCE [LARGE SCALE GENOMIC DNA]</scope>
    <source>
        <strain evidence="2 3">UAMH 7357</strain>
    </source>
</reference>
<sequence length="146" mass="16360">MAESDNTRQQPLAYEDAAFLDRKDGGDTNLKQMLTRHETLLSYLQTQRETDASRQLELLQAIKDELASQATPLNFISNAIIQLIFITSAFIFGIFTIYGVVYQITANLLSLTQNQINIITFCQANNSTMYAKPCDKIMMNAPATIA</sequence>
<dbReference type="AlphaFoldDB" id="A0A2J6QKD8"/>
<keyword evidence="1" id="KW-1133">Transmembrane helix</keyword>
<keyword evidence="3" id="KW-1185">Reference proteome</keyword>
<evidence type="ECO:0000256" key="1">
    <source>
        <dbReference type="SAM" id="Phobius"/>
    </source>
</evidence>
<keyword evidence="1" id="KW-0812">Transmembrane</keyword>
<organism evidence="2 3">
    <name type="scientific">Hyaloscypha hepaticicola</name>
    <dbReference type="NCBI Taxonomy" id="2082293"/>
    <lineage>
        <taxon>Eukaryota</taxon>
        <taxon>Fungi</taxon>
        <taxon>Dikarya</taxon>
        <taxon>Ascomycota</taxon>
        <taxon>Pezizomycotina</taxon>
        <taxon>Leotiomycetes</taxon>
        <taxon>Helotiales</taxon>
        <taxon>Hyaloscyphaceae</taxon>
        <taxon>Hyaloscypha</taxon>
    </lineage>
</organism>
<dbReference type="Proteomes" id="UP000235672">
    <property type="component" value="Unassembled WGS sequence"/>
</dbReference>
<name>A0A2J6QKD8_9HELO</name>
<protein>
    <submittedName>
        <fullName evidence="2">Uncharacterized protein</fullName>
    </submittedName>
</protein>
<evidence type="ECO:0000313" key="2">
    <source>
        <dbReference type="EMBL" id="PMD26733.1"/>
    </source>
</evidence>
<dbReference type="EMBL" id="KZ613467">
    <property type="protein sequence ID" value="PMD26733.1"/>
    <property type="molecule type" value="Genomic_DNA"/>
</dbReference>
<proteinExistence type="predicted"/>